<evidence type="ECO:0000256" key="1">
    <source>
        <dbReference type="ARBA" id="ARBA00004123"/>
    </source>
</evidence>
<dbReference type="Gene3D" id="6.10.250.3180">
    <property type="match status" value="1"/>
</dbReference>
<dbReference type="InterPro" id="IPR051870">
    <property type="entry name" value="Elongin-A_domain"/>
</dbReference>
<dbReference type="InterPro" id="IPR017923">
    <property type="entry name" value="TFIIS_N"/>
</dbReference>
<organism evidence="6">
    <name type="scientific">Rhipicephalus appendiculatus</name>
    <name type="common">Brown ear tick</name>
    <dbReference type="NCBI Taxonomy" id="34631"/>
    <lineage>
        <taxon>Eukaryota</taxon>
        <taxon>Metazoa</taxon>
        <taxon>Ecdysozoa</taxon>
        <taxon>Arthropoda</taxon>
        <taxon>Chelicerata</taxon>
        <taxon>Arachnida</taxon>
        <taxon>Acari</taxon>
        <taxon>Parasitiformes</taxon>
        <taxon>Ixodida</taxon>
        <taxon>Ixodoidea</taxon>
        <taxon>Ixodidae</taxon>
        <taxon>Rhipicephalinae</taxon>
        <taxon>Rhipicephalus</taxon>
        <taxon>Rhipicephalus</taxon>
    </lineage>
</organism>
<keyword evidence="6" id="KW-0251">Elongation factor</keyword>
<keyword evidence="2 3" id="KW-0539">Nucleus</keyword>
<dbReference type="InterPro" id="IPR003617">
    <property type="entry name" value="TFIIS/CRSP70_N_sub"/>
</dbReference>
<dbReference type="Pfam" id="PF08711">
    <property type="entry name" value="Med26"/>
    <property type="match status" value="1"/>
</dbReference>
<dbReference type="SMART" id="SM00509">
    <property type="entry name" value="TFS2N"/>
    <property type="match status" value="1"/>
</dbReference>
<comment type="subcellular location">
    <subcellularLocation>
        <location evidence="1 3">Nucleus</location>
    </subcellularLocation>
</comment>
<name>A0A131YXQ5_RHIAP</name>
<dbReference type="AlphaFoldDB" id="A0A131YXQ5"/>
<dbReference type="PANTHER" id="PTHR15141:SF76">
    <property type="entry name" value="TRANSCRIPTION ELONGATION FACTOR B POLYPEPTIDE 3"/>
    <property type="match status" value="1"/>
</dbReference>
<feature type="compositionally biased region" description="Basic and acidic residues" evidence="4">
    <location>
        <begin position="300"/>
        <end position="316"/>
    </location>
</feature>
<dbReference type="Pfam" id="PF06881">
    <property type="entry name" value="Elongin_A"/>
    <property type="match status" value="1"/>
</dbReference>
<dbReference type="GO" id="GO:0070449">
    <property type="term" value="C:elongin complex"/>
    <property type="evidence" value="ECO:0007669"/>
    <property type="project" value="InterPro"/>
</dbReference>
<dbReference type="InterPro" id="IPR010684">
    <property type="entry name" value="RNA_pol_II_trans_fac_SIII_A"/>
</dbReference>
<dbReference type="EMBL" id="GEDV01004800">
    <property type="protein sequence ID" value="JAP83757.1"/>
    <property type="molecule type" value="Transcribed_RNA"/>
</dbReference>
<dbReference type="SUPFAM" id="SSF47676">
    <property type="entry name" value="Conserved domain common to transcription factors TFIIS, elongin A, CRSP70"/>
    <property type="match status" value="1"/>
</dbReference>
<proteinExistence type="predicted"/>
<protein>
    <submittedName>
        <fullName evidence="6">Transcription elongation factor B, polypeptide 3</fullName>
    </submittedName>
</protein>
<feature type="compositionally biased region" description="Basic and acidic residues" evidence="4">
    <location>
        <begin position="187"/>
        <end position="200"/>
    </location>
</feature>
<dbReference type="PROSITE" id="PS51319">
    <property type="entry name" value="TFIIS_N"/>
    <property type="match status" value="1"/>
</dbReference>
<reference evidence="6" key="1">
    <citation type="journal article" date="2016" name="Ticks Tick Borne Dis.">
        <title>De novo assembly and annotation of the salivary gland transcriptome of Rhipicephalus appendiculatus male and female ticks during blood feeding.</title>
        <authorList>
            <person name="de Castro M.H."/>
            <person name="de Klerk D."/>
            <person name="Pienaar R."/>
            <person name="Latif A.A."/>
            <person name="Rees D.J."/>
            <person name="Mans B.J."/>
        </authorList>
    </citation>
    <scope>NUCLEOTIDE SEQUENCE</scope>
    <source>
        <tissue evidence="6">Salivary glands</tissue>
    </source>
</reference>
<feature type="region of interest" description="Disordered" evidence="4">
    <location>
        <begin position="78"/>
        <end position="218"/>
    </location>
</feature>
<accession>A0A131YXQ5</accession>
<evidence type="ECO:0000256" key="4">
    <source>
        <dbReference type="SAM" id="MobiDB-lite"/>
    </source>
</evidence>
<feature type="domain" description="TFIIS N-terminal" evidence="5">
    <location>
        <begin position="1"/>
        <end position="78"/>
    </location>
</feature>
<evidence type="ECO:0000259" key="5">
    <source>
        <dbReference type="PROSITE" id="PS51319"/>
    </source>
</evidence>
<feature type="compositionally biased region" description="Gly residues" evidence="4">
    <location>
        <begin position="279"/>
        <end position="288"/>
    </location>
</feature>
<feature type="compositionally biased region" description="Low complexity" evidence="4">
    <location>
        <begin position="536"/>
        <end position="552"/>
    </location>
</feature>
<evidence type="ECO:0000256" key="2">
    <source>
        <dbReference type="ARBA" id="ARBA00023242"/>
    </source>
</evidence>
<feature type="compositionally biased region" description="Pro residues" evidence="4">
    <location>
        <begin position="173"/>
        <end position="186"/>
    </location>
</feature>
<dbReference type="Gene3D" id="1.20.930.10">
    <property type="entry name" value="Conserved domain common to transcription factors TFIIS, elongin A, CRSP70"/>
    <property type="match status" value="1"/>
</dbReference>
<evidence type="ECO:0000256" key="3">
    <source>
        <dbReference type="PROSITE-ProRule" id="PRU00649"/>
    </source>
</evidence>
<evidence type="ECO:0000313" key="6">
    <source>
        <dbReference type="EMBL" id="JAP83757.1"/>
    </source>
</evidence>
<feature type="compositionally biased region" description="Basic residues" evidence="4">
    <location>
        <begin position="147"/>
        <end position="167"/>
    </location>
</feature>
<feature type="region of interest" description="Disordered" evidence="4">
    <location>
        <begin position="230"/>
        <end position="316"/>
    </location>
</feature>
<dbReference type="PANTHER" id="PTHR15141">
    <property type="entry name" value="TRANSCRIPTION ELONGATION FACTOR B POLYPEPTIDE 3"/>
    <property type="match status" value="1"/>
</dbReference>
<dbReference type="CDD" id="cd00183">
    <property type="entry name" value="TFIIS_I"/>
    <property type="match status" value="1"/>
</dbReference>
<dbReference type="GO" id="GO:0006368">
    <property type="term" value="P:transcription elongation by RNA polymerase II"/>
    <property type="evidence" value="ECO:0007669"/>
    <property type="project" value="InterPro"/>
</dbReference>
<sequence length="581" mass="64828">MADCKEKILHYGKRLEKNQSDEKVLETLRKLQKVPMTLNLLQDTGIGRTVNHLKKNTGVIGELARAIISSWKQVVSDSTAEYPEQQQQQPPPPPVSSKRHHEGKQDEPPAKTSRTSKPYSIEVETSSPIENASTHSRHRQNGDSHKNNRHHHDHHHHHQNSSRHHHREERAATPPPAPPPPPPKVEPPPKKSAEKKADKKQMKKLLKKAGHSEGGLDGSIASFEACLGLNDTVPLPKPKKKPQIASPAKKQQPSRVEPAKEATKQHSSKGAESSRSKNGEGGSGGGHSSSGSRSSKHSNKKEQLMPEALRKPDLAPLDRDEVSSMLPEIQPVYKPLPHRLFDEPPSKPPKKNLTNEEAIIFTSSRKDRTQVYSGRRNCFLPEVPTLHEACLKVLMDNIEGMEYTGGVPYDILKPVLERCTPKQLYTLEDYNPYLLNDTDELWQAHCTREFKSSCPDAGETWRELYLKKFDEREEKFKSLTATISASMAKATPVRQTKLAYVDTVAKPPRNVARQQAKHGTGLQAAIPVRPSDRLSSRPTSSPSASASISRPSAAPPAIPKKPKVAPLMQKTLKFMKQRFKR</sequence>
<dbReference type="InterPro" id="IPR035441">
    <property type="entry name" value="TFIIS/LEDGF_dom_sf"/>
</dbReference>
<feature type="region of interest" description="Disordered" evidence="4">
    <location>
        <begin position="511"/>
        <end position="568"/>
    </location>
</feature>
<keyword evidence="6" id="KW-0648">Protein biosynthesis</keyword>
<dbReference type="GO" id="GO:0003746">
    <property type="term" value="F:translation elongation factor activity"/>
    <property type="evidence" value="ECO:0007669"/>
    <property type="project" value="UniProtKB-KW"/>
</dbReference>
<feature type="compositionally biased region" description="Polar residues" evidence="4">
    <location>
        <begin position="112"/>
        <end position="134"/>
    </location>
</feature>